<protein>
    <recommendedName>
        <fullName evidence="3">Transporter</fullName>
    </recommendedName>
</protein>
<accession>A0A9P2LDS3</accession>
<proteinExistence type="predicted"/>
<keyword evidence="1" id="KW-0812">Transmembrane</keyword>
<reference evidence="2" key="1">
    <citation type="submission" date="2020-12" db="EMBL/GenBank/DDBJ databases">
        <authorList>
            <consortium name="Clinical and Environmental Microbiology Branch: Whole genome sequencing antimicrobial resistance pathogens in the healthcare setting"/>
        </authorList>
    </citation>
    <scope>NUCLEOTIDE SEQUENCE</scope>
    <source>
        <strain evidence="2">2018HL-00813</strain>
    </source>
</reference>
<gene>
    <name evidence="2" type="ORF">JHZ39_003164</name>
</gene>
<feature type="transmembrane region" description="Helical" evidence="1">
    <location>
        <begin position="128"/>
        <end position="147"/>
    </location>
</feature>
<feature type="transmembrane region" description="Helical" evidence="1">
    <location>
        <begin position="153"/>
        <end position="173"/>
    </location>
</feature>
<evidence type="ECO:0000256" key="1">
    <source>
        <dbReference type="SAM" id="Phobius"/>
    </source>
</evidence>
<feature type="transmembrane region" description="Helical" evidence="1">
    <location>
        <begin position="33"/>
        <end position="54"/>
    </location>
</feature>
<name>A0A9P2LDS3_ACIBA</name>
<sequence>MKILGLDAGSETEATVSKILTNSGMTHTALLEIVNIFGLIACIALALSGWIYGAKFLKKKNYLLGLEWWVVAFSATNFVSYMVTGWNVNFSITMFLDSFSRSFGMPVIGVLGLMALTHNYKPSTLKEILLFTFSFAGTFVVFLADFFQEIRPYFYVIMWGFLTIYLCYFIICLARAGEVFHALATTITAVVSLAVAVVYDFFPIPGDNTHMIFMTWAFVTWGYAIIQLYYAYAALERSQNISIQSFIPARQ</sequence>
<dbReference type="RefSeq" id="WP_064192622.1">
    <property type="nucleotide sequence ID" value="NZ_CAJHFX010000012.1"/>
</dbReference>
<dbReference type="EMBL" id="AAYLMQ010000048">
    <property type="protein sequence ID" value="EGY2378744.1"/>
    <property type="molecule type" value="Genomic_DNA"/>
</dbReference>
<evidence type="ECO:0008006" key="3">
    <source>
        <dbReference type="Google" id="ProtNLM"/>
    </source>
</evidence>
<feature type="transmembrane region" description="Helical" evidence="1">
    <location>
        <begin position="98"/>
        <end position="116"/>
    </location>
</feature>
<feature type="transmembrane region" description="Helical" evidence="1">
    <location>
        <begin position="211"/>
        <end position="232"/>
    </location>
</feature>
<keyword evidence="1" id="KW-0472">Membrane</keyword>
<feature type="transmembrane region" description="Helical" evidence="1">
    <location>
        <begin position="66"/>
        <end position="86"/>
    </location>
</feature>
<evidence type="ECO:0000313" key="2">
    <source>
        <dbReference type="EMBL" id="EGY2378744.1"/>
    </source>
</evidence>
<organism evidence="2">
    <name type="scientific">Acinetobacter baumannii</name>
    <dbReference type="NCBI Taxonomy" id="470"/>
    <lineage>
        <taxon>Bacteria</taxon>
        <taxon>Pseudomonadati</taxon>
        <taxon>Pseudomonadota</taxon>
        <taxon>Gammaproteobacteria</taxon>
        <taxon>Moraxellales</taxon>
        <taxon>Moraxellaceae</taxon>
        <taxon>Acinetobacter</taxon>
        <taxon>Acinetobacter calcoaceticus/baumannii complex</taxon>
    </lineage>
</organism>
<comment type="caution">
    <text evidence="2">The sequence shown here is derived from an EMBL/GenBank/DDBJ whole genome shotgun (WGS) entry which is preliminary data.</text>
</comment>
<keyword evidence="1" id="KW-1133">Transmembrane helix</keyword>
<feature type="transmembrane region" description="Helical" evidence="1">
    <location>
        <begin position="180"/>
        <end position="199"/>
    </location>
</feature>
<dbReference type="AlphaFoldDB" id="A0A9P2LDS3"/>